<dbReference type="Proteomes" id="UP001648503">
    <property type="component" value="Unassembled WGS sequence"/>
</dbReference>
<gene>
    <name evidence="8" type="ORF">BASA50_002163</name>
</gene>
<reference evidence="8 9" key="1">
    <citation type="submission" date="2021-02" db="EMBL/GenBank/DDBJ databases">
        <title>Variation within the Batrachochytrium salamandrivorans European outbreak.</title>
        <authorList>
            <person name="Kelly M."/>
            <person name="Pasmans F."/>
            <person name="Shea T.P."/>
            <person name="Munoz J.F."/>
            <person name="Carranza S."/>
            <person name="Cuomo C.A."/>
            <person name="Martel A."/>
        </authorList>
    </citation>
    <scope>NUCLEOTIDE SEQUENCE [LARGE SCALE GENOMIC DNA]</scope>
    <source>
        <strain evidence="8 9">AMFP18/2</strain>
    </source>
</reference>
<dbReference type="Gene3D" id="3.10.20.90">
    <property type="entry name" value="Phosphatidylinositol 3-kinase Catalytic Subunit, Chain A, domain 1"/>
    <property type="match status" value="1"/>
</dbReference>
<keyword evidence="3 6" id="KW-1017">Isopeptide bond</keyword>
<feature type="compositionally biased region" description="Low complexity" evidence="7">
    <location>
        <begin position="1"/>
        <end position="11"/>
    </location>
</feature>
<name>A0ABQ8FM18_9FUNG</name>
<dbReference type="Pfam" id="PF04110">
    <property type="entry name" value="APG12"/>
    <property type="match status" value="1"/>
</dbReference>
<evidence type="ECO:0000256" key="6">
    <source>
        <dbReference type="RuleBase" id="RU361201"/>
    </source>
</evidence>
<dbReference type="PANTHER" id="PTHR13385">
    <property type="entry name" value="AUTOPHAGY PROTEIN 12"/>
    <property type="match status" value="1"/>
</dbReference>
<sequence length="121" mass="12970">MSSTSSPTSSSLAATPITRTSSSRSEVGDMTTVPDKVVVRLKAAGSAPILKQTVFKISSTNKFQSVINFLRKELAFKNAGLFVYINSSFAPSPDEVVGNLYRCFALDGKLIVNYSVTPAWG</sequence>
<evidence type="ECO:0000256" key="1">
    <source>
        <dbReference type="ARBA" id="ARBA00007778"/>
    </source>
</evidence>
<dbReference type="InterPro" id="IPR029071">
    <property type="entry name" value="Ubiquitin-like_domsf"/>
</dbReference>
<comment type="caution">
    <text evidence="8">The sequence shown here is derived from an EMBL/GenBank/DDBJ whole genome shotgun (WGS) entry which is preliminary data.</text>
</comment>
<dbReference type="EMBL" id="JAFCIX010000030">
    <property type="protein sequence ID" value="KAH6600599.1"/>
    <property type="molecule type" value="Genomic_DNA"/>
</dbReference>
<evidence type="ECO:0000256" key="5">
    <source>
        <dbReference type="ARBA" id="ARBA00023006"/>
    </source>
</evidence>
<comment type="similarity">
    <text evidence="1 6">Belongs to the ATG12 family.</text>
</comment>
<accession>A0ABQ8FM18</accession>
<dbReference type="InterPro" id="IPR007242">
    <property type="entry name" value="Atg12"/>
</dbReference>
<evidence type="ECO:0000313" key="8">
    <source>
        <dbReference type="EMBL" id="KAH6600599.1"/>
    </source>
</evidence>
<keyword evidence="6" id="KW-0653">Protein transport</keyword>
<evidence type="ECO:0000256" key="3">
    <source>
        <dbReference type="ARBA" id="ARBA00022499"/>
    </source>
</evidence>
<feature type="region of interest" description="Disordered" evidence="7">
    <location>
        <begin position="1"/>
        <end position="29"/>
    </location>
</feature>
<comment type="function">
    <text evidence="6">Ubiquitin-like protein involved in cytoplasm to vacuole transport (Cvt), autophagy vesicles formation, mitophagy, and nucleophagy.</text>
</comment>
<protein>
    <recommendedName>
        <fullName evidence="2 6">Ubiquitin-like protein ATG12</fullName>
    </recommendedName>
</protein>
<comment type="subunit">
    <text evidence="6">Forms a conjugate with ATG5.</text>
</comment>
<keyword evidence="6" id="KW-0472">Membrane</keyword>
<evidence type="ECO:0000256" key="4">
    <source>
        <dbReference type="ARBA" id="ARBA00022786"/>
    </source>
</evidence>
<dbReference type="CDD" id="cd01612">
    <property type="entry name" value="Ubl_ATG12"/>
    <property type="match status" value="1"/>
</dbReference>
<comment type="subcellular location">
    <subcellularLocation>
        <location evidence="6">Preautophagosomal structure membrane</location>
        <topology evidence="6">Peripheral membrane protein</topology>
    </subcellularLocation>
</comment>
<dbReference type="PANTHER" id="PTHR13385:SF0">
    <property type="entry name" value="UBIQUITIN-LIKE PROTEIN ATG12"/>
    <property type="match status" value="1"/>
</dbReference>
<keyword evidence="6" id="KW-0813">Transport</keyword>
<evidence type="ECO:0000313" key="9">
    <source>
        <dbReference type="Proteomes" id="UP001648503"/>
    </source>
</evidence>
<keyword evidence="4 6" id="KW-0833">Ubl conjugation pathway</keyword>
<proteinExistence type="inferred from homology"/>
<keyword evidence="9" id="KW-1185">Reference proteome</keyword>
<dbReference type="SUPFAM" id="SSF54236">
    <property type="entry name" value="Ubiquitin-like"/>
    <property type="match status" value="1"/>
</dbReference>
<organism evidence="8 9">
    <name type="scientific">Batrachochytrium salamandrivorans</name>
    <dbReference type="NCBI Taxonomy" id="1357716"/>
    <lineage>
        <taxon>Eukaryota</taxon>
        <taxon>Fungi</taxon>
        <taxon>Fungi incertae sedis</taxon>
        <taxon>Chytridiomycota</taxon>
        <taxon>Chytridiomycota incertae sedis</taxon>
        <taxon>Chytridiomycetes</taxon>
        <taxon>Rhizophydiales</taxon>
        <taxon>Rhizophydiales incertae sedis</taxon>
        <taxon>Batrachochytrium</taxon>
    </lineage>
</organism>
<keyword evidence="5 6" id="KW-0072">Autophagy</keyword>
<evidence type="ECO:0000256" key="2">
    <source>
        <dbReference type="ARBA" id="ARBA00015875"/>
    </source>
</evidence>
<evidence type="ECO:0000256" key="7">
    <source>
        <dbReference type="SAM" id="MobiDB-lite"/>
    </source>
</evidence>